<sequence length="186" mass="22062">MSKFDDYENAIVELIVKHPRQTTVEVWKQIRQDALTARLQPLEVQAMQDEVLRLFCLHISTFYPSDLEKLTVKDTKEADIDTLLRNSFRCEDFINHDRLSEHICSFMQNVFQVSKHPDSSRSSPQALTLHLYMEYLLFWVRRVSVLREYPPADISRLEEDINTVMEFVLQNTAPAKNDIKWRDRIF</sequence>
<reference evidence="1" key="1">
    <citation type="journal article" date="2020" name="Stud. Mycol.">
        <title>101 Dothideomycetes genomes: a test case for predicting lifestyles and emergence of pathogens.</title>
        <authorList>
            <person name="Haridas S."/>
            <person name="Albert R."/>
            <person name="Binder M."/>
            <person name="Bloem J."/>
            <person name="Labutti K."/>
            <person name="Salamov A."/>
            <person name="Andreopoulos B."/>
            <person name="Baker S."/>
            <person name="Barry K."/>
            <person name="Bills G."/>
            <person name="Bluhm B."/>
            <person name="Cannon C."/>
            <person name="Castanera R."/>
            <person name="Culley D."/>
            <person name="Daum C."/>
            <person name="Ezra D."/>
            <person name="Gonzalez J."/>
            <person name="Henrissat B."/>
            <person name="Kuo A."/>
            <person name="Liang C."/>
            <person name="Lipzen A."/>
            <person name="Lutzoni F."/>
            <person name="Magnuson J."/>
            <person name="Mondo S."/>
            <person name="Nolan M."/>
            <person name="Ohm R."/>
            <person name="Pangilinan J."/>
            <person name="Park H.-J."/>
            <person name="Ramirez L."/>
            <person name="Alfaro M."/>
            <person name="Sun H."/>
            <person name="Tritt A."/>
            <person name="Yoshinaga Y."/>
            <person name="Zwiers L.-H."/>
            <person name="Turgeon B."/>
            <person name="Goodwin S."/>
            <person name="Spatafora J."/>
            <person name="Crous P."/>
            <person name="Grigoriev I."/>
        </authorList>
    </citation>
    <scope>NUCLEOTIDE SEQUENCE</scope>
    <source>
        <strain evidence="1">CBS 133067</strain>
    </source>
</reference>
<protein>
    <submittedName>
        <fullName evidence="1">Uncharacterized protein</fullName>
    </submittedName>
</protein>
<evidence type="ECO:0000313" key="1">
    <source>
        <dbReference type="EMBL" id="KAF2093024.1"/>
    </source>
</evidence>
<dbReference type="AlphaFoldDB" id="A0A9P4M4P5"/>
<organism evidence="1 2">
    <name type="scientific">Rhizodiscina lignyota</name>
    <dbReference type="NCBI Taxonomy" id="1504668"/>
    <lineage>
        <taxon>Eukaryota</taxon>
        <taxon>Fungi</taxon>
        <taxon>Dikarya</taxon>
        <taxon>Ascomycota</taxon>
        <taxon>Pezizomycotina</taxon>
        <taxon>Dothideomycetes</taxon>
        <taxon>Pleosporomycetidae</taxon>
        <taxon>Aulographales</taxon>
        <taxon>Rhizodiscinaceae</taxon>
        <taxon>Rhizodiscina</taxon>
    </lineage>
</organism>
<keyword evidence="2" id="KW-1185">Reference proteome</keyword>
<proteinExistence type="predicted"/>
<dbReference type="EMBL" id="ML978140">
    <property type="protein sequence ID" value="KAF2093024.1"/>
    <property type="molecule type" value="Genomic_DNA"/>
</dbReference>
<evidence type="ECO:0000313" key="2">
    <source>
        <dbReference type="Proteomes" id="UP000799772"/>
    </source>
</evidence>
<comment type="caution">
    <text evidence="1">The sequence shown here is derived from an EMBL/GenBank/DDBJ whole genome shotgun (WGS) entry which is preliminary data.</text>
</comment>
<dbReference type="Proteomes" id="UP000799772">
    <property type="component" value="Unassembled WGS sequence"/>
</dbReference>
<accession>A0A9P4M4P5</accession>
<gene>
    <name evidence="1" type="ORF">NA57DRAFT_81705</name>
</gene>
<name>A0A9P4M4P5_9PEZI</name>